<dbReference type="Proteomes" id="UP000675881">
    <property type="component" value="Chromosome 12"/>
</dbReference>
<dbReference type="InterPro" id="IPR011990">
    <property type="entry name" value="TPR-like_helical_dom_sf"/>
</dbReference>
<proteinExistence type="predicted"/>
<dbReference type="GO" id="GO:0006401">
    <property type="term" value="P:RNA catabolic process"/>
    <property type="evidence" value="ECO:0007669"/>
    <property type="project" value="InterPro"/>
</dbReference>
<dbReference type="OrthoDB" id="421075at2759"/>
<dbReference type="EMBL" id="HG994591">
    <property type="protein sequence ID" value="CAF2814888.1"/>
    <property type="molecule type" value="Genomic_DNA"/>
</dbReference>
<dbReference type="PANTHER" id="PTHR15704:SF7">
    <property type="entry name" value="SUPERKILLER COMPLEX PROTEIN 3"/>
    <property type="match status" value="1"/>
</dbReference>
<sequence length="154" mass="17368">MLKYGKYTATARAAVVADLKARVFRQQVFFTKATTCQVLAITESFEESLELTKPKKPLSDGERSTVHRKRRIPKGKEGLLKSARVLIDDKDYKEALKIIKNVLDIDPVNYNGLVFCGLCLHHLNKNEKGVQAFQKAIRTDDKKNISLSGAFFPI</sequence>
<evidence type="ECO:0000313" key="1">
    <source>
        <dbReference type="EMBL" id="CAF2814888.1"/>
    </source>
</evidence>
<reference evidence="1" key="1">
    <citation type="submission" date="2021-02" db="EMBL/GenBank/DDBJ databases">
        <authorList>
            <person name="Bekaert M."/>
        </authorList>
    </citation>
    <scope>NUCLEOTIDE SEQUENCE</scope>
    <source>
        <strain evidence="1">IoA-00</strain>
    </source>
</reference>
<name>A0A7R8CGU7_LEPSM</name>
<dbReference type="AlphaFoldDB" id="A0A7R8CGU7"/>
<dbReference type="SUPFAM" id="SSF48452">
    <property type="entry name" value="TPR-like"/>
    <property type="match status" value="1"/>
</dbReference>
<dbReference type="Gene3D" id="1.25.40.1040">
    <property type="match status" value="1"/>
</dbReference>
<dbReference type="GO" id="GO:0055087">
    <property type="term" value="C:Ski complex"/>
    <property type="evidence" value="ECO:0007669"/>
    <property type="project" value="InterPro"/>
</dbReference>
<protein>
    <submittedName>
        <fullName evidence="1">(salmon louse) hypothetical protein</fullName>
    </submittedName>
</protein>
<evidence type="ECO:0000313" key="2">
    <source>
        <dbReference type="Proteomes" id="UP000675881"/>
    </source>
</evidence>
<accession>A0A7R8CGU7</accession>
<dbReference type="InterPro" id="IPR039226">
    <property type="entry name" value="Ski3/TTC37"/>
</dbReference>
<keyword evidence="2" id="KW-1185">Reference proteome</keyword>
<gene>
    <name evidence="1" type="ORF">LSAA_3431</name>
</gene>
<dbReference type="PANTHER" id="PTHR15704">
    <property type="entry name" value="SUPERKILLER 3 PROTEIN-RELATED"/>
    <property type="match status" value="1"/>
</dbReference>
<organism evidence="1 2">
    <name type="scientific">Lepeophtheirus salmonis</name>
    <name type="common">Salmon louse</name>
    <name type="synonym">Caligus salmonis</name>
    <dbReference type="NCBI Taxonomy" id="72036"/>
    <lineage>
        <taxon>Eukaryota</taxon>
        <taxon>Metazoa</taxon>
        <taxon>Ecdysozoa</taxon>
        <taxon>Arthropoda</taxon>
        <taxon>Crustacea</taxon>
        <taxon>Multicrustacea</taxon>
        <taxon>Hexanauplia</taxon>
        <taxon>Copepoda</taxon>
        <taxon>Siphonostomatoida</taxon>
        <taxon>Caligidae</taxon>
        <taxon>Lepeophtheirus</taxon>
    </lineage>
</organism>